<dbReference type="PATRIC" id="fig|665952.3.peg.1020"/>
<dbReference type="InterPro" id="IPR050570">
    <property type="entry name" value="Cell_wall_metabolism_enzyme"/>
</dbReference>
<dbReference type="Proteomes" id="UP000011747">
    <property type="component" value="Unassembled WGS sequence"/>
</dbReference>
<dbReference type="HOGENOM" id="CLU_077337_0_0_9"/>
<keyword evidence="5" id="KW-1185">Reference proteome</keyword>
<feature type="region of interest" description="Disordered" evidence="1">
    <location>
        <begin position="49"/>
        <end position="69"/>
    </location>
</feature>
<dbReference type="CDD" id="cd12797">
    <property type="entry name" value="M23_peptidase"/>
    <property type="match status" value="1"/>
</dbReference>
<dbReference type="SUPFAM" id="SSF51261">
    <property type="entry name" value="Duplicated hybrid motif"/>
    <property type="match status" value="1"/>
</dbReference>
<keyword evidence="2" id="KW-1133">Transmembrane helix</keyword>
<feature type="domain" description="M23ase beta-sheet core" evidence="3">
    <location>
        <begin position="116"/>
        <end position="214"/>
    </location>
</feature>
<keyword evidence="2" id="KW-0472">Membrane</keyword>
<dbReference type="AlphaFoldDB" id="G9QJ70"/>
<sequence>MREEEKKRISLRMKTFFKKRWVFPSLYLVIAALLIAGIVWYQTTEDNNATKDQGQQQSADNSSREPSVEVNTALETVKLPLENPDEAVIKQKFYDKNVSQKEQEAALVVYNNTYYPNTGIDIGVKDGKSFDVTAALSGKVTNIQEDALLGNVIEIEHEKGIVTQYQSVKDIQVKEGENVKQGQVIGKAGNSVFNEKAGVHVHFEIRKNNTPLNPEQYLNKTVQ</sequence>
<keyword evidence="2" id="KW-0812">Transmembrane</keyword>
<organism evidence="4 5">
    <name type="scientific">Bacillus smithii 7_3_47FAA</name>
    <dbReference type="NCBI Taxonomy" id="665952"/>
    <lineage>
        <taxon>Bacteria</taxon>
        <taxon>Bacillati</taxon>
        <taxon>Bacillota</taxon>
        <taxon>Bacilli</taxon>
        <taxon>Bacillales</taxon>
        <taxon>Bacillaceae</taxon>
        <taxon>Bacillus</taxon>
    </lineage>
</organism>
<dbReference type="PANTHER" id="PTHR21666:SF291">
    <property type="entry name" value="STAGE II SPORULATION PROTEIN Q"/>
    <property type="match status" value="1"/>
</dbReference>
<evidence type="ECO:0000256" key="2">
    <source>
        <dbReference type="SAM" id="Phobius"/>
    </source>
</evidence>
<name>G9QJ70_9BACI</name>
<dbReference type="InterPro" id="IPR016047">
    <property type="entry name" value="M23ase_b-sheet_dom"/>
</dbReference>
<accession>G9QJ70</accession>
<feature type="transmembrane region" description="Helical" evidence="2">
    <location>
        <begin position="21"/>
        <end position="41"/>
    </location>
</feature>
<comment type="caution">
    <text evidence="4">The sequence shown here is derived from an EMBL/GenBank/DDBJ whole genome shotgun (WGS) entry which is preliminary data.</text>
</comment>
<feature type="compositionally biased region" description="Polar residues" evidence="1">
    <location>
        <begin position="49"/>
        <end position="61"/>
    </location>
</feature>
<protein>
    <recommendedName>
        <fullName evidence="3">M23ase beta-sheet core domain-containing protein</fullName>
    </recommendedName>
</protein>
<proteinExistence type="predicted"/>
<evidence type="ECO:0000256" key="1">
    <source>
        <dbReference type="SAM" id="MobiDB-lite"/>
    </source>
</evidence>
<dbReference type="Gene3D" id="2.70.70.10">
    <property type="entry name" value="Glucose Permease (Domain IIA)"/>
    <property type="match status" value="1"/>
</dbReference>
<gene>
    <name evidence="4" type="ORF">HMPREF1015_02518</name>
</gene>
<dbReference type="InterPro" id="IPR011055">
    <property type="entry name" value="Dup_hybrid_motif"/>
</dbReference>
<dbReference type="GO" id="GO:0004222">
    <property type="term" value="F:metalloendopeptidase activity"/>
    <property type="evidence" value="ECO:0007669"/>
    <property type="project" value="TreeGrafter"/>
</dbReference>
<evidence type="ECO:0000259" key="3">
    <source>
        <dbReference type="Pfam" id="PF01551"/>
    </source>
</evidence>
<dbReference type="Pfam" id="PF01551">
    <property type="entry name" value="Peptidase_M23"/>
    <property type="match status" value="1"/>
</dbReference>
<evidence type="ECO:0000313" key="4">
    <source>
        <dbReference type="EMBL" id="EHL78802.1"/>
    </source>
</evidence>
<evidence type="ECO:0000313" key="5">
    <source>
        <dbReference type="Proteomes" id="UP000011747"/>
    </source>
</evidence>
<dbReference type="PANTHER" id="PTHR21666">
    <property type="entry name" value="PEPTIDASE-RELATED"/>
    <property type="match status" value="1"/>
</dbReference>
<dbReference type="EMBL" id="ACWF01000053">
    <property type="protein sequence ID" value="EHL78802.1"/>
    <property type="molecule type" value="Genomic_DNA"/>
</dbReference>
<reference evidence="4 5" key="1">
    <citation type="submission" date="2011-09" db="EMBL/GenBank/DDBJ databases">
        <title>The Genome Sequence of Bacillus smithii 7_3_47FAA.</title>
        <authorList>
            <consortium name="The Broad Institute Genome Sequencing Platform"/>
            <person name="Earl A."/>
            <person name="Ward D."/>
            <person name="Feldgarden M."/>
            <person name="Gevers D."/>
            <person name="Daigneault M."/>
            <person name="Strauss J."/>
            <person name="Allen-Vercoe E."/>
            <person name="Young S.K."/>
            <person name="Zeng Q."/>
            <person name="Gargeya S."/>
            <person name="Fitzgerald M."/>
            <person name="Haas B."/>
            <person name="Abouelleil A."/>
            <person name="Alvarado L."/>
            <person name="Arachchi H.M."/>
            <person name="Berlin A."/>
            <person name="Brown A."/>
            <person name="Chapman S.B."/>
            <person name="Chen Z."/>
            <person name="Dunbar C."/>
            <person name="Freedman E."/>
            <person name="Gearin G."/>
            <person name="Goldberg J."/>
            <person name="Griggs A."/>
            <person name="Gujja S."/>
            <person name="Heiman D."/>
            <person name="Howarth C."/>
            <person name="Larson L."/>
            <person name="Lui A."/>
            <person name="MacDonald P.J.P."/>
            <person name="Montmayeur A."/>
            <person name="Murphy C."/>
            <person name="Neiman D."/>
            <person name="Pearson M."/>
            <person name="Priest M."/>
            <person name="Roberts A."/>
            <person name="Saif S."/>
            <person name="Shea T."/>
            <person name="Shenoy N."/>
            <person name="Sisk P."/>
            <person name="Stolte C."/>
            <person name="Sykes S."/>
            <person name="Wortman J."/>
            <person name="Nusbaum C."/>
            <person name="Birren B."/>
        </authorList>
    </citation>
    <scope>NUCLEOTIDE SEQUENCE [LARGE SCALE GENOMIC DNA]</scope>
    <source>
        <strain evidence="4 5">7_3_47FAA</strain>
    </source>
</reference>
<dbReference type="RefSeq" id="WP_003353324.1">
    <property type="nucleotide sequence ID" value="NZ_JH414746.1"/>
</dbReference>